<sequence>MISTITLDTYKQQIGSGDAFNLSDSFNGRVGDEQVPLVVQFKERGLAQRFEDGLVPFLSGFVGSLDENGQVTAETGEAVSYVGTSDDIVGLGRVKMNLPGTMFPQEGFFYGFLGLQNADGKRVTTFNVWFHVYNGNPDMFVNKAPFRTELQKFLDELQGRIDDADGTLNDWKQKVSDLFTKLSNQGVDTQTLLTTLEQQIKQDGLLTQGALDKALNQFEDHFASLQSKVDASVASATTYANMRRLGQKYRVPGSVASNGQGFTGLGNTTVVQYFQNSYPLDLRYGTLVKFNVETGTEILSNEIMGYHGNSMTYNATDGYIYFAMAEDATNTDEAHKTKVLQINPATLTVKDTIDLTNKTALPLIHSIGYDSADKCFIVADNKTMEFYDSSWNLQFTVKWSDLIGYDPWYMQGVQVHGTDLYWIGGRKSQIWAYTIDYANRTLAYRTTYTFDDFQEGLYPTGEIEGMAFNDNGKIYLSSSINIDKWGGLSQFYETNHNFKTPVSGSMLVSIQNANPDTIDFCVGQNSAYNPDGTASNPFASLLEASVCLRTPATPVKQLTLINDMPEETLALVNVNNIMVKSQGFSVKAVVLLSCNNIYFDSLKTVAYSKYNNNACYIMSSNVRINGWQCADLTSESEVTEDVHIERSQVYLQDNSKSRIGLYNSTMDSAGSTYHLVKQNVMAKLLSNQVLGTISDVKNASQLAAKDFAYYATMNATVSVNIAGTSFAFNLSAPITPGTVNLIGYTEVQGTIYMCAFHYAYTVPANSTLEIYSLPAFTKVTPVSYSITATVSDK</sequence>
<evidence type="ECO:0000313" key="2">
    <source>
        <dbReference type="Proteomes" id="UP000051020"/>
    </source>
</evidence>
<accession>A0A837RBD3</accession>
<dbReference type="GeneID" id="59101883"/>
<comment type="caution">
    <text evidence="1">The sequence shown here is derived from an EMBL/GenBank/DDBJ whole genome shotgun (WGS) entry which is preliminary data.</text>
</comment>
<evidence type="ECO:0000313" key="1">
    <source>
        <dbReference type="EMBL" id="KRK24886.1"/>
    </source>
</evidence>
<proteinExistence type="predicted"/>
<name>A0A837RBD3_LACPE</name>
<dbReference type="RefSeq" id="WP_056952659.1">
    <property type="nucleotide sequence ID" value="NZ_AZCU01000009.1"/>
</dbReference>
<protein>
    <submittedName>
        <fullName evidence="1">Minor tail protein</fullName>
    </submittedName>
</protein>
<dbReference type="SUPFAM" id="SSF75011">
    <property type="entry name" value="3-carboxy-cis,cis-mucoante lactonizing enzyme"/>
    <property type="match status" value="1"/>
</dbReference>
<gene>
    <name evidence="1" type="ORF">FD24_GL003307</name>
</gene>
<dbReference type="AlphaFoldDB" id="A0A837RBD3"/>
<reference evidence="1 2" key="1">
    <citation type="journal article" date="2015" name="Genome Announc.">
        <title>Expanding the biotechnology potential of lactobacilli through comparative genomics of 213 strains and associated genera.</title>
        <authorList>
            <person name="Sun Z."/>
            <person name="Harris H.M."/>
            <person name="McCann A."/>
            <person name="Guo C."/>
            <person name="Argimon S."/>
            <person name="Zhang W."/>
            <person name="Yang X."/>
            <person name="Jeffery I.B."/>
            <person name="Cooney J.C."/>
            <person name="Kagawa T.F."/>
            <person name="Liu W."/>
            <person name="Song Y."/>
            <person name="Salvetti E."/>
            <person name="Wrobel A."/>
            <person name="Rasinkangas P."/>
            <person name="Parkhill J."/>
            <person name="Rea M.C."/>
            <person name="O'Sullivan O."/>
            <person name="Ritari J."/>
            <person name="Douillard F.P."/>
            <person name="Paul Ross R."/>
            <person name="Yang R."/>
            <person name="Briner A.E."/>
            <person name="Felis G.E."/>
            <person name="de Vos W.M."/>
            <person name="Barrangou R."/>
            <person name="Klaenhammer T.R."/>
            <person name="Caufield P.W."/>
            <person name="Cui Y."/>
            <person name="Zhang H."/>
            <person name="O'Toole P.W."/>
        </authorList>
    </citation>
    <scope>NUCLEOTIDE SEQUENCE [LARGE SCALE GENOMIC DNA]</scope>
    <source>
        <strain evidence="1 2">DSM 20314</strain>
    </source>
</reference>
<dbReference type="EMBL" id="AZCU01000009">
    <property type="protein sequence ID" value="KRK24886.1"/>
    <property type="molecule type" value="Genomic_DNA"/>
</dbReference>
<organism evidence="1 2">
    <name type="scientific">Lactiplantibacillus pentosus DSM 20314</name>
    <dbReference type="NCBI Taxonomy" id="1423791"/>
    <lineage>
        <taxon>Bacteria</taxon>
        <taxon>Bacillati</taxon>
        <taxon>Bacillota</taxon>
        <taxon>Bacilli</taxon>
        <taxon>Lactobacillales</taxon>
        <taxon>Lactobacillaceae</taxon>
        <taxon>Lactiplantibacillus</taxon>
    </lineage>
</organism>
<dbReference type="Proteomes" id="UP000051020">
    <property type="component" value="Unassembled WGS sequence"/>
</dbReference>